<evidence type="ECO:0000313" key="5">
    <source>
        <dbReference type="Proteomes" id="UP000254396"/>
    </source>
</evidence>
<dbReference type="AlphaFoldDB" id="A0AAX2KVW3"/>
<dbReference type="GO" id="GO:0016787">
    <property type="term" value="F:hydrolase activity"/>
    <property type="evidence" value="ECO:0007669"/>
    <property type="project" value="UniProtKB-KW"/>
</dbReference>
<proteinExistence type="predicted"/>
<dbReference type="Gene3D" id="3.60.60.10">
    <property type="entry name" value="Penicillin V Acylase, Chain A"/>
    <property type="match status" value="1"/>
</dbReference>
<name>A0AAX2KVW3_ENTFL</name>
<dbReference type="Proteomes" id="UP000254396">
    <property type="component" value="Unassembled WGS sequence"/>
</dbReference>
<reference evidence="4 5" key="1">
    <citation type="submission" date="2018-06" db="EMBL/GenBank/DDBJ databases">
        <authorList>
            <consortium name="Pathogen Informatics"/>
            <person name="Doyle S."/>
        </authorList>
    </citation>
    <scope>NUCLEOTIDE SEQUENCE [LARGE SCALE GENOMIC DNA]</scope>
    <source>
        <strain evidence="4 5">NCTC13379</strain>
    </source>
</reference>
<protein>
    <submittedName>
        <fullName evidence="4">Penicillin V acylase and related amidases</fullName>
    </submittedName>
</protein>
<evidence type="ECO:0000313" key="4">
    <source>
        <dbReference type="EMBL" id="STQ83159.1"/>
    </source>
</evidence>
<feature type="domain" description="Choloylglycine hydrolase/NAAA C-terminal" evidence="3">
    <location>
        <begin position="2"/>
        <end position="56"/>
    </location>
</feature>
<evidence type="ECO:0000256" key="2">
    <source>
        <dbReference type="SAM" id="Phobius"/>
    </source>
</evidence>
<comment type="caution">
    <text evidence="4">The sequence shown here is derived from an EMBL/GenBank/DDBJ whole genome shotgun (WGS) entry which is preliminary data.</text>
</comment>
<keyword evidence="1" id="KW-0378">Hydrolase</keyword>
<evidence type="ECO:0000256" key="1">
    <source>
        <dbReference type="ARBA" id="ARBA00022801"/>
    </source>
</evidence>
<dbReference type="Pfam" id="PF02275">
    <property type="entry name" value="CBAH"/>
    <property type="match status" value="1"/>
</dbReference>
<keyword evidence="2" id="KW-0812">Transmembrane</keyword>
<sequence length="67" mass="7853">MCTAITYVSKDHYFGRNFDYEISYNEVVTITPRNYKFSFREVGNLDHHFAIIGIAAGLLIIRFIMMQ</sequence>
<dbReference type="SUPFAM" id="SSF56235">
    <property type="entry name" value="N-terminal nucleophile aminohydrolases (Ntn hydrolases)"/>
    <property type="match status" value="1"/>
</dbReference>
<dbReference type="InterPro" id="IPR029055">
    <property type="entry name" value="Ntn_hydrolases_N"/>
</dbReference>
<gene>
    <name evidence="4" type="ORF">NCTC13379_03606</name>
</gene>
<evidence type="ECO:0000259" key="3">
    <source>
        <dbReference type="Pfam" id="PF02275"/>
    </source>
</evidence>
<accession>A0AAX2KVW3</accession>
<dbReference type="EMBL" id="UGIX01000007">
    <property type="protein sequence ID" value="STQ83159.1"/>
    <property type="molecule type" value="Genomic_DNA"/>
</dbReference>
<feature type="transmembrane region" description="Helical" evidence="2">
    <location>
        <begin position="47"/>
        <end position="65"/>
    </location>
</feature>
<keyword evidence="2" id="KW-1133">Transmembrane helix</keyword>
<keyword evidence="2" id="KW-0472">Membrane</keyword>
<organism evidence="4 5">
    <name type="scientific">Enterococcus faecalis</name>
    <name type="common">Streptococcus faecalis</name>
    <dbReference type="NCBI Taxonomy" id="1351"/>
    <lineage>
        <taxon>Bacteria</taxon>
        <taxon>Bacillati</taxon>
        <taxon>Bacillota</taxon>
        <taxon>Bacilli</taxon>
        <taxon>Lactobacillales</taxon>
        <taxon>Enterococcaceae</taxon>
        <taxon>Enterococcus</taxon>
    </lineage>
</organism>
<dbReference type="InterPro" id="IPR029132">
    <property type="entry name" value="CBAH/NAAA_C"/>
</dbReference>